<feature type="domain" description="Flavin reductase like" evidence="3">
    <location>
        <begin position="25"/>
        <end position="173"/>
    </location>
</feature>
<name>A0A7Z7MUF0_9PROT</name>
<evidence type="ECO:0000313" key="5">
    <source>
        <dbReference type="Proteomes" id="UP000242886"/>
    </source>
</evidence>
<dbReference type="GO" id="GO:0042602">
    <property type="term" value="F:riboflavin reductase (NADPH) activity"/>
    <property type="evidence" value="ECO:0007669"/>
    <property type="project" value="TreeGrafter"/>
</dbReference>
<dbReference type="PANTHER" id="PTHR30466:SF11">
    <property type="entry name" value="FLAVIN-DEPENDENT MONOOXYGENASE, REDUCTASE SUBUNIT HSAB"/>
    <property type="match status" value="1"/>
</dbReference>
<evidence type="ECO:0000259" key="3">
    <source>
        <dbReference type="SMART" id="SM00903"/>
    </source>
</evidence>
<evidence type="ECO:0000313" key="4">
    <source>
        <dbReference type="EMBL" id="SMB22328.1"/>
    </source>
</evidence>
<dbReference type="InterPro" id="IPR012349">
    <property type="entry name" value="Split_barrel_FMN-bd"/>
</dbReference>
<dbReference type="InterPro" id="IPR002563">
    <property type="entry name" value="Flavin_Rdtase-like_dom"/>
</dbReference>
<dbReference type="SUPFAM" id="SSF50475">
    <property type="entry name" value="FMN-binding split barrel"/>
    <property type="match status" value="1"/>
</dbReference>
<protein>
    <recommendedName>
        <fullName evidence="3">Flavin reductase like domain-containing protein</fullName>
    </recommendedName>
</protein>
<evidence type="ECO:0000256" key="1">
    <source>
        <dbReference type="ARBA" id="ARBA00008898"/>
    </source>
</evidence>
<proteinExistence type="inferred from homology"/>
<dbReference type="Pfam" id="PF01613">
    <property type="entry name" value="Flavin_Reduct"/>
    <property type="match status" value="1"/>
</dbReference>
<accession>A0A7Z7MUF0</accession>
<dbReference type="Gene3D" id="2.30.110.10">
    <property type="entry name" value="Electron Transport, Fmn-binding Protein, Chain A"/>
    <property type="match status" value="1"/>
</dbReference>
<dbReference type="AlphaFoldDB" id="A0A7Z7MUF0"/>
<comment type="similarity">
    <text evidence="1">Belongs to the non-flavoprotein flavin reductase family.</text>
</comment>
<reference evidence="4" key="1">
    <citation type="submission" date="2017-03" db="EMBL/GenBank/DDBJ databases">
        <authorList>
            <consortium name="AG Boll"/>
        </authorList>
    </citation>
    <scope>NUCLEOTIDE SEQUENCE [LARGE SCALE GENOMIC DNA]</scope>
    <source>
        <strain evidence="4">Chol</strain>
    </source>
</reference>
<dbReference type="GO" id="GO:0010181">
    <property type="term" value="F:FMN binding"/>
    <property type="evidence" value="ECO:0007669"/>
    <property type="project" value="InterPro"/>
</dbReference>
<dbReference type="Proteomes" id="UP000242886">
    <property type="component" value="Chromosome SDENCHOL"/>
</dbReference>
<sequence>MTAEHRVSGQAAAASFDPREFRHALGCFATGVAVVTARDAQGGPVGLTINSFASVSLDPPLVLWSLSLYSPSLAAFQHCSHYAINILSADQTEYSQHFSRPGETAAGKFAGIAFDEGAGGAPLLRDCCAWFECRNETRHPGGDHLIFVGLVEAFRRAQRQRPPLLFHGGRYRHLATDPSPEEQRS</sequence>
<dbReference type="EMBL" id="LT837803">
    <property type="protein sequence ID" value="SMB22328.1"/>
    <property type="molecule type" value="Genomic_DNA"/>
</dbReference>
<keyword evidence="2" id="KW-0560">Oxidoreductase</keyword>
<keyword evidence="5" id="KW-1185">Reference proteome</keyword>
<dbReference type="PANTHER" id="PTHR30466">
    <property type="entry name" value="FLAVIN REDUCTASE"/>
    <property type="match status" value="1"/>
</dbReference>
<dbReference type="InterPro" id="IPR050268">
    <property type="entry name" value="NADH-dep_flavin_reductase"/>
</dbReference>
<dbReference type="SMART" id="SM00903">
    <property type="entry name" value="Flavin_Reduct"/>
    <property type="match status" value="1"/>
</dbReference>
<gene>
    <name evidence="4" type="ORF">SDENCHOL_10551</name>
</gene>
<evidence type="ECO:0000256" key="2">
    <source>
        <dbReference type="ARBA" id="ARBA00023002"/>
    </source>
</evidence>
<organism evidence="4 5">
    <name type="scientific">Sterolibacterium denitrificans</name>
    <dbReference type="NCBI Taxonomy" id="157592"/>
    <lineage>
        <taxon>Bacteria</taxon>
        <taxon>Pseudomonadati</taxon>
        <taxon>Pseudomonadota</taxon>
        <taxon>Betaproteobacteria</taxon>
        <taxon>Nitrosomonadales</taxon>
        <taxon>Sterolibacteriaceae</taxon>
        <taxon>Sterolibacterium</taxon>
    </lineage>
</organism>